<reference evidence="5" key="1">
    <citation type="submission" date="2025-08" db="UniProtKB">
        <authorList>
            <consortium name="Ensembl"/>
        </authorList>
    </citation>
    <scope>IDENTIFICATION</scope>
</reference>
<evidence type="ECO:0000256" key="3">
    <source>
        <dbReference type="ARBA" id="ARBA00023274"/>
    </source>
</evidence>
<dbReference type="InterPro" id="IPR035987">
    <property type="entry name" value="Ribosomal_uS8_sf"/>
</dbReference>
<keyword evidence="2" id="KW-0689">Ribosomal protein</keyword>
<accession>A0A8C9AM49</accession>
<comment type="similarity">
    <text evidence="1">Belongs to the universal ribosomal protein uS8 family.</text>
</comment>
<dbReference type="GO" id="GO:0006412">
    <property type="term" value="P:translation"/>
    <property type="evidence" value="ECO:0007669"/>
    <property type="project" value="InterPro"/>
</dbReference>
<dbReference type="GO" id="GO:0005840">
    <property type="term" value="C:ribosome"/>
    <property type="evidence" value="ECO:0007669"/>
    <property type="project" value="UniProtKB-KW"/>
</dbReference>
<proteinExistence type="inferred from homology"/>
<evidence type="ECO:0000313" key="5">
    <source>
        <dbReference type="Ensembl" id="ENSPSMP00000031245.1"/>
    </source>
</evidence>
<reference evidence="5" key="2">
    <citation type="submission" date="2025-09" db="UniProtKB">
        <authorList>
            <consortium name="Ensembl"/>
        </authorList>
    </citation>
    <scope>IDENTIFICATION</scope>
</reference>
<dbReference type="AlphaFoldDB" id="A0A8C9AM49"/>
<evidence type="ECO:0000256" key="2">
    <source>
        <dbReference type="ARBA" id="ARBA00022980"/>
    </source>
</evidence>
<evidence type="ECO:0000256" key="4">
    <source>
        <dbReference type="ARBA" id="ARBA00035422"/>
    </source>
</evidence>
<dbReference type="PANTHER" id="PTHR11758">
    <property type="entry name" value="40S RIBOSOMAL PROTEIN S15A"/>
    <property type="match status" value="1"/>
</dbReference>
<dbReference type="GO" id="GO:1990904">
    <property type="term" value="C:ribonucleoprotein complex"/>
    <property type="evidence" value="ECO:0007669"/>
    <property type="project" value="UniProtKB-KW"/>
</dbReference>
<evidence type="ECO:0000256" key="1">
    <source>
        <dbReference type="ARBA" id="ARBA00006471"/>
    </source>
</evidence>
<dbReference type="FunFam" id="3.30.1370.30:FF:000001">
    <property type="entry name" value="40S ribosomal protein S15a"/>
    <property type="match status" value="1"/>
</dbReference>
<dbReference type="InterPro" id="IPR000630">
    <property type="entry name" value="Ribosomal_uS8"/>
</dbReference>
<dbReference type="Gene3D" id="3.30.1370.30">
    <property type="match status" value="1"/>
</dbReference>
<evidence type="ECO:0000313" key="6">
    <source>
        <dbReference type="Proteomes" id="UP000694414"/>
    </source>
</evidence>
<keyword evidence="3" id="KW-0687">Ribonucleoprotein</keyword>
<dbReference type="Ensembl" id="ENSPSMT00000036053.1">
    <property type="protein sequence ID" value="ENSPSMP00000031245.1"/>
    <property type="gene ID" value="ENSPSMG00000021673.1"/>
</dbReference>
<dbReference type="SUPFAM" id="SSF56047">
    <property type="entry name" value="Ribosomal protein S8"/>
    <property type="match status" value="1"/>
</dbReference>
<dbReference type="GO" id="GO:0003735">
    <property type="term" value="F:structural constituent of ribosome"/>
    <property type="evidence" value="ECO:0007669"/>
    <property type="project" value="InterPro"/>
</dbReference>
<protein>
    <recommendedName>
        <fullName evidence="4">40S ribosomal protein S15a</fullName>
    </recommendedName>
</protein>
<dbReference type="Proteomes" id="UP000694414">
    <property type="component" value="Unplaced"/>
</dbReference>
<keyword evidence="6" id="KW-1185">Reference proteome</keyword>
<name>A0A8C9AM49_PROSS</name>
<organism evidence="5 6">
    <name type="scientific">Prolemur simus</name>
    <name type="common">Greater bamboo lemur</name>
    <name type="synonym">Hapalemur simus</name>
    <dbReference type="NCBI Taxonomy" id="1328070"/>
    <lineage>
        <taxon>Eukaryota</taxon>
        <taxon>Metazoa</taxon>
        <taxon>Chordata</taxon>
        <taxon>Craniata</taxon>
        <taxon>Vertebrata</taxon>
        <taxon>Euteleostomi</taxon>
        <taxon>Mammalia</taxon>
        <taxon>Eutheria</taxon>
        <taxon>Euarchontoglires</taxon>
        <taxon>Primates</taxon>
        <taxon>Strepsirrhini</taxon>
        <taxon>Lemuriformes</taxon>
        <taxon>Lemuridae</taxon>
        <taxon>Prolemur</taxon>
    </lineage>
</organism>
<sequence length="122" mass="13319">MVRTNVLADTLKSINNAEKRGKCQVLIRPCSKVIVWFLTVMMKHVLFSGKIAVNLTGRLHSVDAVAGVSLAHSNLKLLGSTGTCPCLDNFLIFYRDGVLLCCSGWSQTPSLKQSSHLSLLKC</sequence>
<dbReference type="GeneTree" id="ENSGT00950000183198"/>